<keyword evidence="2" id="KW-0808">Transferase</keyword>
<dbReference type="RefSeq" id="WP_091515707.1">
    <property type="nucleotide sequence ID" value="NZ_FNFH01000006.1"/>
</dbReference>
<dbReference type="EC" id="2.5.1.25" evidence="1"/>
<evidence type="ECO:0000313" key="6">
    <source>
        <dbReference type="EMBL" id="SDK64764.1"/>
    </source>
</evidence>
<protein>
    <recommendedName>
        <fullName evidence="1">tRNA-uridine aminocarboxypropyltransferase</fullName>
        <ecNumber evidence="1">2.5.1.25</ecNumber>
    </recommendedName>
</protein>
<dbReference type="STRING" id="658219.SAMN05216212_2860"/>
<dbReference type="PANTHER" id="PTHR21392:SF1">
    <property type="entry name" value="TRNA-URIDINE AMINOCARBOXYPROPYLTRANSFERASE"/>
    <property type="match status" value="1"/>
</dbReference>
<dbReference type="GO" id="GO:0016432">
    <property type="term" value="F:tRNA-uridine aminocarboxypropyltransferase activity"/>
    <property type="evidence" value="ECO:0007669"/>
    <property type="project" value="UniProtKB-EC"/>
</dbReference>
<gene>
    <name evidence="6" type="ORF">SAMN05216212_2860</name>
</gene>
<dbReference type="Pfam" id="PF03942">
    <property type="entry name" value="DTW"/>
    <property type="match status" value="1"/>
</dbReference>
<organism evidence="6 7">
    <name type="scientific">Microbulbifer yueqingensis</name>
    <dbReference type="NCBI Taxonomy" id="658219"/>
    <lineage>
        <taxon>Bacteria</taxon>
        <taxon>Pseudomonadati</taxon>
        <taxon>Pseudomonadota</taxon>
        <taxon>Gammaproteobacteria</taxon>
        <taxon>Cellvibrionales</taxon>
        <taxon>Microbulbiferaceae</taxon>
        <taxon>Microbulbifer</taxon>
    </lineage>
</organism>
<evidence type="ECO:0000256" key="2">
    <source>
        <dbReference type="ARBA" id="ARBA00022679"/>
    </source>
</evidence>
<reference evidence="7" key="1">
    <citation type="submission" date="2016-10" db="EMBL/GenBank/DDBJ databases">
        <authorList>
            <person name="Varghese N."/>
            <person name="Submissions S."/>
        </authorList>
    </citation>
    <scope>NUCLEOTIDE SEQUENCE [LARGE SCALE GENOMIC DNA]</scope>
    <source>
        <strain evidence="7">CGMCC 1.10658</strain>
    </source>
</reference>
<dbReference type="Proteomes" id="UP000199305">
    <property type="component" value="Unassembled WGS sequence"/>
</dbReference>
<dbReference type="InterPro" id="IPR005636">
    <property type="entry name" value="DTW"/>
</dbReference>
<dbReference type="InterPro" id="IPR039262">
    <property type="entry name" value="DTWD2/TAPT"/>
</dbReference>
<evidence type="ECO:0000259" key="5">
    <source>
        <dbReference type="SMART" id="SM01144"/>
    </source>
</evidence>
<keyword evidence="7" id="KW-1185">Reference proteome</keyword>
<dbReference type="EMBL" id="FNFH01000006">
    <property type="protein sequence ID" value="SDK64764.1"/>
    <property type="molecule type" value="Genomic_DNA"/>
</dbReference>
<evidence type="ECO:0000256" key="4">
    <source>
        <dbReference type="ARBA" id="ARBA00022694"/>
    </source>
</evidence>
<dbReference type="SMART" id="SM01144">
    <property type="entry name" value="DTW"/>
    <property type="match status" value="1"/>
</dbReference>
<sequence length="160" mass="17879">MKIYLLTHERELHRPTNTGSLVPAACGGLVRRVVWQRRHPDPEIVGLIEAGDAALVYPVTEADQSGGDLPIFENFIVLDATWQEARKMYNQSAYLKSACKVALIPALPSEYGLRRNQRPGGLCTAECVIEILQAKGFESVAEQLRNDFRRFNLAKPGKKM</sequence>
<keyword evidence="3" id="KW-0949">S-adenosyl-L-methionine</keyword>
<dbReference type="OrthoDB" id="370626at2"/>
<evidence type="ECO:0000256" key="3">
    <source>
        <dbReference type="ARBA" id="ARBA00022691"/>
    </source>
</evidence>
<evidence type="ECO:0000256" key="1">
    <source>
        <dbReference type="ARBA" id="ARBA00012386"/>
    </source>
</evidence>
<keyword evidence="4" id="KW-0819">tRNA processing</keyword>
<accession>A0A1G9DLQ1</accession>
<feature type="domain" description="DTW" evidence="5">
    <location>
        <begin position="1"/>
        <end position="156"/>
    </location>
</feature>
<dbReference type="AlphaFoldDB" id="A0A1G9DLQ1"/>
<proteinExistence type="predicted"/>
<evidence type="ECO:0000313" key="7">
    <source>
        <dbReference type="Proteomes" id="UP000199305"/>
    </source>
</evidence>
<dbReference type="GO" id="GO:0008033">
    <property type="term" value="P:tRNA processing"/>
    <property type="evidence" value="ECO:0007669"/>
    <property type="project" value="UniProtKB-KW"/>
</dbReference>
<dbReference type="PANTHER" id="PTHR21392">
    <property type="entry name" value="TRNA-URIDINE AMINOCARBOXYPROPYLTRANSFERASE 2"/>
    <property type="match status" value="1"/>
</dbReference>
<name>A0A1G9DLQ1_9GAMM</name>